<comment type="caution">
    <text evidence="1">The sequence shown here is derived from an EMBL/GenBank/DDBJ whole genome shotgun (WGS) entry which is preliminary data.</text>
</comment>
<organism evidence="1 2">
    <name type="scientific">Marinisporobacter balticus</name>
    <dbReference type="NCBI Taxonomy" id="2018667"/>
    <lineage>
        <taxon>Bacteria</taxon>
        <taxon>Bacillati</taxon>
        <taxon>Bacillota</taxon>
        <taxon>Clostridia</taxon>
        <taxon>Peptostreptococcales</taxon>
        <taxon>Thermotaleaceae</taxon>
        <taxon>Marinisporobacter</taxon>
    </lineage>
</organism>
<evidence type="ECO:0000313" key="2">
    <source>
        <dbReference type="Proteomes" id="UP000294919"/>
    </source>
</evidence>
<gene>
    <name evidence="1" type="ORF">EV214_1185</name>
</gene>
<accession>A0A4R2KZU5</accession>
<name>A0A4R2KZU5_9FIRM</name>
<sequence>MDENRIFSRSSTFSGNVTEAVSKEVPKYVFYFIGDGLGASQRQIASSICISQ</sequence>
<proteinExistence type="predicted"/>
<keyword evidence="2" id="KW-1185">Reference proteome</keyword>
<protein>
    <submittedName>
        <fullName evidence="1">Uncharacterized protein</fullName>
    </submittedName>
</protein>
<dbReference type="Proteomes" id="UP000294919">
    <property type="component" value="Unassembled WGS sequence"/>
</dbReference>
<dbReference type="AlphaFoldDB" id="A0A4R2KZU5"/>
<reference evidence="1 2" key="1">
    <citation type="submission" date="2019-03" db="EMBL/GenBank/DDBJ databases">
        <title>Genomic Encyclopedia of Type Strains, Phase IV (KMG-IV): sequencing the most valuable type-strain genomes for metagenomic binning, comparative biology and taxonomic classification.</title>
        <authorList>
            <person name="Goeker M."/>
        </authorList>
    </citation>
    <scope>NUCLEOTIDE SEQUENCE [LARGE SCALE GENOMIC DNA]</scope>
    <source>
        <strain evidence="1 2">DSM 102940</strain>
    </source>
</reference>
<dbReference type="EMBL" id="SLWV01000018">
    <property type="protein sequence ID" value="TCO72255.1"/>
    <property type="molecule type" value="Genomic_DNA"/>
</dbReference>
<dbReference type="RefSeq" id="WP_165916355.1">
    <property type="nucleotide sequence ID" value="NZ_SLWV01000018.1"/>
</dbReference>
<evidence type="ECO:0000313" key="1">
    <source>
        <dbReference type="EMBL" id="TCO72255.1"/>
    </source>
</evidence>